<dbReference type="Gene3D" id="1.10.10.10">
    <property type="entry name" value="Winged helix-like DNA-binding domain superfamily/Winged helix DNA-binding domain"/>
    <property type="match status" value="1"/>
</dbReference>
<dbReference type="PANTHER" id="PTHR30579">
    <property type="entry name" value="TRANSCRIPTIONAL REGULATOR"/>
    <property type="match status" value="1"/>
</dbReference>
<reference evidence="6 7" key="1">
    <citation type="submission" date="2019-09" db="EMBL/GenBank/DDBJ databases">
        <authorList>
            <person name="Li Y."/>
        </authorList>
    </citation>
    <scope>NUCLEOTIDE SEQUENCE [LARGE SCALE GENOMIC DNA]</scope>
    <source>
        <strain evidence="6 7">L3-3HA</strain>
    </source>
</reference>
<dbReference type="PANTHER" id="PTHR30579:SF7">
    <property type="entry name" value="HTH-TYPE TRANSCRIPTIONAL REGULATOR LRHA-RELATED"/>
    <property type="match status" value="1"/>
</dbReference>
<dbReference type="FunFam" id="1.10.10.10:FF:000001">
    <property type="entry name" value="LysR family transcriptional regulator"/>
    <property type="match status" value="1"/>
</dbReference>
<dbReference type="Proteomes" id="UP000335415">
    <property type="component" value="Unassembled WGS sequence"/>
</dbReference>
<comment type="caution">
    <text evidence="6">The sequence shown here is derived from an EMBL/GenBank/DDBJ whole genome shotgun (WGS) entry which is preliminary data.</text>
</comment>
<dbReference type="InterPro" id="IPR036388">
    <property type="entry name" value="WH-like_DNA-bd_sf"/>
</dbReference>
<protein>
    <submittedName>
        <fullName evidence="6">LysR family transcriptional regulator</fullName>
    </submittedName>
</protein>
<proteinExistence type="inferred from homology"/>
<keyword evidence="7" id="KW-1185">Reference proteome</keyword>
<dbReference type="InterPro" id="IPR000847">
    <property type="entry name" value="LysR_HTH_N"/>
</dbReference>
<organism evidence="6 7">
    <name type="scientific">Affinibrenneria salicis</name>
    <dbReference type="NCBI Taxonomy" id="2590031"/>
    <lineage>
        <taxon>Bacteria</taxon>
        <taxon>Pseudomonadati</taxon>
        <taxon>Pseudomonadota</taxon>
        <taxon>Gammaproteobacteria</taxon>
        <taxon>Enterobacterales</taxon>
        <taxon>Pectobacteriaceae</taxon>
        <taxon>Affinibrenneria</taxon>
    </lineage>
</organism>
<dbReference type="GO" id="GO:0003700">
    <property type="term" value="F:DNA-binding transcription factor activity"/>
    <property type="evidence" value="ECO:0007669"/>
    <property type="project" value="InterPro"/>
</dbReference>
<dbReference type="AlphaFoldDB" id="A0A5J5FQU0"/>
<evidence type="ECO:0000256" key="2">
    <source>
        <dbReference type="ARBA" id="ARBA00023015"/>
    </source>
</evidence>
<evidence type="ECO:0000256" key="4">
    <source>
        <dbReference type="ARBA" id="ARBA00023163"/>
    </source>
</evidence>
<evidence type="ECO:0000259" key="5">
    <source>
        <dbReference type="PROSITE" id="PS50931"/>
    </source>
</evidence>
<dbReference type="EMBL" id="VYKJ01000020">
    <property type="protein sequence ID" value="KAA8995387.1"/>
    <property type="molecule type" value="Genomic_DNA"/>
</dbReference>
<dbReference type="OrthoDB" id="5723059at2"/>
<dbReference type="GO" id="GO:0003677">
    <property type="term" value="F:DNA binding"/>
    <property type="evidence" value="ECO:0007669"/>
    <property type="project" value="UniProtKB-KW"/>
</dbReference>
<dbReference type="Gene3D" id="3.40.190.10">
    <property type="entry name" value="Periplasmic binding protein-like II"/>
    <property type="match status" value="2"/>
</dbReference>
<dbReference type="InterPro" id="IPR050176">
    <property type="entry name" value="LTTR"/>
</dbReference>
<evidence type="ECO:0000313" key="7">
    <source>
        <dbReference type="Proteomes" id="UP000335415"/>
    </source>
</evidence>
<dbReference type="PROSITE" id="PS50931">
    <property type="entry name" value="HTH_LYSR"/>
    <property type="match status" value="1"/>
</dbReference>
<evidence type="ECO:0000256" key="1">
    <source>
        <dbReference type="ARBA" id="ARBA00009437"/>
    </source>
</evidence>
<dbReference type="PRINTS" id="PR00039">
    <property type="entry name" value="HTHLYSR"/>
</dbReference>
<sequence>MPSVTPQLAGERRVTLEHLRAFVSIAENGGFQRASAQIHRSQSAITQSLQKLESILGCRLLKRSQGHIVGLTPDGERLLPSAREILARLDDVVGAIRRPELTGRIRLGIPDDFRIADLQQAISHSMMSNRQLRVEVISALSDHLLALVERQALDIAIYKHTVDDGDEAAEIAGRGAPLWREPLRWVGQRRLLFQEMKSLALVAFPQGCAYRHAARRALAQTAMPVFCAYQSASYENIRAAISAGLGIGVLPHSAVGQDHVILTPAEGFPPLPDVQLSITVNSAQPVCEQFADFLRRAASLALRQRRAGDAAWRRSVCIDRRPESQPGDPAD</sequence>
<keyword evidence="2" id="KW-0805">Transcription regulation</keyword>
<keyword evidence="4" id="KW-0804">Transcription</keyword>
<dbReference type="RefSeq" id="WP_150437614.1">
    <property type="nucleotide sequence ID" value="NZ_VYKJ01000020.1"/>
</dbReference>
<dbReference type="SUPFAM" id="SSF53850">
    <property type="entry name" value="Periplasmic binding protein-like II"/>
    <property type="match status" value="1"/>
</dbReference>
<dbReference type="Pfam" id="PF00126">
    <property type="entry name" value="HTH_1"/>
    <property type="match status" value="1"/>
</dbReference>
<name>A0A5J5FQU0_9GAMM</name>
<dbReference type="Pfam" id="PF03466">
    <property type="entry name" value="LysR_substrate"/>
    <property type="match status" value="1"/>
</dbReference>
<dbReference type="InterPro" id="IPR036390">
    <property type="entry name" value="WH_DNA-bd_sf"/>
</dbReference>
<evidence type="ECO:0000313" key="6">
    <source>
        <dbReference type="EMBL" id="KAA8995387.1"/>
    </source>
</evidence>
<dbReference type="SUPFAM" id="SSF46785">
    <property type="entry name" value="Winged helix' DNA-binding domain"/>
    <property type="match status" value="1"/>
</dbReference>
<accession>A0A5J5FQU0</accession>
<dbReference type="InterPro" id="IPR005119">
    <property type="entry name" value="LysR_subst-bd"/>
</dbReference>
<gene>
    <name evidence="6" type="ORF">FJU30_24685</name>
</gene>
<evidence type="ECO:0000256" key="3">
    <source>
        <dbReference type="ARBA" id="ARBA00023125"/>
    </source>
</evidence>
<feature type="domain" description="HTH lysR-type" evidence="5">
    <location>
        <begin position="14"/>
        <end position="71"/>
    </location>
</feature>
<comment type="similarity">
    <text evidence="1">Belongs to the LysR transcriptional regulatory family.</text>
</comment>
<keyword evidence="3" id="KW-0238">DNA-binding</keyword>